<dbReference type="InterPro" id="IPR039355">
    <property type="entry name" value="Transcription_factor_GATA"/>
</dbReference>
<keyword evidence="3 8" id="KW-0863">Zinc-finger</keyword>
<evidence type="ECO:0000313" key="11">
    <source>
        <dbReference type="EMBL" id="MBC1171951.1"/>
    </source>
</evidence>
<feature type="compositionally biased region" description="Polar residues" evidence="9">
    <location>
        <begin position="517"/>
        <end position="529"/>
    </location>
</feature>
<dbReference type="SUPFAM" id="SSF57716">
    <property type="entry name" value="Glucocorticoid receptor-like (DNA-binding domain)"/>
    <property type="match status" value="2"/>
</dbReference>
<evidence type="ECO:0000259" key="10">
    <source>
        <dbReference type="PROSITE" id="PS50114"/>
    </source>
</evidence>
<dbReference type="Pfam" id="PF00320">
    <property type="entry name" value="GATA"/>
    <property type="match status" value="1"/>
</dbReference>
<evidence type="ECO:0000256" key="4">
    <source>
        <dbReference type="ARBA" id="ARBA00022833"/>
    </source>
</evidence>
<evidence type="ECO:0000256" key="8">
    <source>
        <dbReference type="PROSITE-ProRule" id="PRU00094"/>
    </source>
</evidence>
<reference evidence="11" key="1">
    <citation type="journal article" date="2020" name="BMC">
        <title>Leishmania infection induces a limited differential gene expression in the sand fly midgut.</title>
        <authorList>
            <person name="Coutinho-Abreu I.V."/>
            <person name="Serafim T.D."/>
            <person name="Meneses C."/>
            <person name="Kamhawi S."/>
            <person name="Oliveira F."/>
            <person name="Valenzuela J.G."/>
        </authorList>
    </citation>
    <scope>NUCLEOTIDE SEQUENCE</scope>
    <source>
        <strain evidence="11">Jacobina</strain>
        <tissue evidence="11">Midgut</tissue>
    </source>
</reference>
<dbReference type="EMBL" id="GITU01003248">
    <property type="protein sequence ID" value="MBC1171951.1"/>
    <property type="molecule type" value="Transcribed_RNA"/>
</dbReference>
<organism evidence="11">
    <name type="scientific">Lutzomyia longipalpis</name>
    <name type="common">Sand fly</name>
    <dbReference type="NCBI Taxonomy" id="7200"/>
    <lineage>
        <taxon>Eukaryota</taxon>
        <taxon>Metazoa</taxon>
        <taxon>Ecdysozoa</taxon>
        <taxon>Arthropoda</taxon>
        <taxon>Hexapoda</taxon>
        <taxon>Insecta</taxon>
        <taxon>Pterygota</taxon>
        <taxon>Neoptera</taxon>
        <taxon>Endopterygota</taxon>
        <taxon>Diptera</taxon>
        <taxon>Nematocera</taxon>
        <taxon>Psychodoidea</taxon>
        <taxon>Psychodidae</taxon>
        <taxon>Lutzomyia</taxon>
        <taxon>Lutzomyia</taxon>
    </lineage>
</organism>
<evidence type="ECO:0000256" key="5">
    <source>
        <dbReference type="ARBA" id="ARBA00023015"/>
    </source>
</evidence>
<comment type="subcellular location">
    <subcellularLocation>
        <location evidence="1">Nucleus</location>
    </subcellularLocation>
</comment>
<evidence type="ECO:0000256" key="2">
    <source>
        <dbReference type="ARBA" id="ARBA00022723"/>
    </source>
</evidence>
<feature type="region of interest" description="Disordered" evidence="9">
    <location>
        <begin position="374"/>
        <end position="443"/>
    </location>
</feature>
<evidence type="ECO:0000256" key="7">
    <source>
        <dbReference type="ARBA" id="ARBA00023242"/>
    </source>
</evidence>
<dbReference type="GO" id="GO:0008270">
    <property type="term" value="F:zinc ion binding"/>
    <property type="evidence" value="ECO:0007669"/>
    <property type="project" value="UniProtKB-KW"/>
</dbReference>
<dbReference type="SMART" id="SM00868">
    <property type="entry name" value="zf-AD"/>
    <property type="match status" value="1"/>
</dbReference>
<dbReference type="PANTHER" id="PTHR10071">
    <property type="entry name" value="TRANSCRIPTION FACTOR GATA FAMILY MEMBER"/>
    <property type="match status" value="1"/>
</dbReference>
<dbReference type="InterPro" id="IPR000679">
    <property type="entry name" value="Znf_GATA"/>
</dbReference>
<sequence length="778" mass="83935">MKQAKLYAIYPCTSGLLRFGFGKNGGGWVGGTFHDDTRIKLCAVALVSNITPADGLPNVVCRKCREQLDICHRFREVAHKSHKSLEHFLQLTTKFEGVLSCKAAVDKHFDEQFIEVLAKSTAKLEELLTSSMVVATGEVARSAEASLPIHQQMRQQHQRRSSNMPTQQSRIDSERTAVAALTELSNMSSTKLNAVSSSSNVSSVVASSITAVSSPLTSTASSVTSIISKNHLDHLEANSVSVIPLESSGGGGGGGNKRLISDVNHIKNLSHLQKLETAAVLMDISKKVIISPPSSNPQSPSHHQQQQQFQNHLKHQQQQPSITSSVIKSHDFIGNSLKRSMSHEEIDLSLKRVKLPLKSIPEPFIVKHEQLDDEYHQQEENSLNTDSGDDSSDPGRLQVDISSSQEGFDDNENFEGKKGTAKGAERAAAAQDGGAGNSERDANVTDPATTQLWQVLAQSSINGGGNEATQLLKRMINSSKSLGFPLSLGITGSLSDQPIALLKDKVSQKSSGRRKQSCPSRTPLENTSSVETLCDSSSLLAEAANAAAANLEFASANNPTWINYSDERSKNTAAQSNNKNLNNQKDMSCTNCGTLTTTIWRRNIRGEMVCNACGLYFKLHGVNRPHTMRRDTIHTRRRRPRGDKSVRKKSKQHDDGGTADQERMERISDRGIGGSGSGASGTSEDALCANPDLQALNNHNLLIALGGVARSSNAHFTMPHYSHFLRASQNYPDVTGGVSVAGADLAADDSAPENDLDSCNLPLNLVATQLGGSDSSQH</sequence>
<dbReference type="AlphaFoldDB" id="A0A7G3ACY1"/>
<dbReference type="GO" id="GO:0000981">
    <property type="term" value="F:DNA-binding transcription factor activity, RNA polymerase II-specific"/>
    <property type="evidence" value="ECO:0007669"/>
    <property type="project" value="TreeGrafter"/>
</dbReference>
<name>A0A7G3ACY1_LUTLO</name>
<dbReference type="GO" id="GO:0045165">
    <property type="term" value="P:cell fate commitment"/>
    <property type="evidence" value="ECO:0007669"/>
    <property type="project" value="TreeGrafter"/>
</dbReference>
<evidence type="ECO:0000256" key="9">
    <source>
        <dbReference type="SAM" id="MobiDB-lite"/>
    </source>
</evidence>
<protein>
    <submittedName>
        <fullName evidence="11">Putative gata transcription factor gatab-2</fullName>
    </submittedName>
</protein>
<keyword evidence="7" id="KW-0539">Nucleus</keyword>
<feature type="region of interest" description="Disordered" evidence="9">
    <location>
        <begin position="627"/>
        <end position="663"/>
    </location>
</feature>
<dbReference type="CDD" id="cd00202">
    <property type="entry name" value="ZnF_GATA"/>
    <property type="match status" value="1"/>
</dbReference>
<keyword evidence="5" id="KW-0805">Transcription regulation</keyword>
<evidence type="ECO:0000256" key="6">
    <source>
        <dbReference type="ARBA" id="ARBA00023163"/>
    </source>
</evidence>
<dbReference type="InterPro" id="IPR012934">
    <property type="entry name" value="Znf_AD"/>
</dbReference>
<dbReference type="Gene3D" id="3.30.50.10">
    <property type="entry name" value="Erythroid Transcription Factor GATA-1, subunit A"/>
    <property type="match status" value="1"/>
</dbReference>
<evidence type="ECO:0000256" key="3">
    <source>
        <dbReference type="ARBA" id="ARBA00022771"/>
    </source>
</evidence>
<dbReference type="FunFam" id="3.30.50.10:FF:000002">
    <property type="entry name" value="Gata transcription factor gatad"/>
    <property type="match status" value="1"/>
</dbReference>
<evidence type="ECO:0000256" key="1">
    <source>
        <dbReference type="ARBA" id="ARBA00004123"/>
    </source>
</evidence>
<feature type="compositionally biased region" description="Low complexity" evidence="9">
    <location>
        <begin position="290"/>
        <end position="321"/>
    </location>
</feature>
<dbReference type="InterPro" id="IPR013088">
    <property type="entry name" value="Znf_NHR/GATA"/>
</dbReference>
<keyword evidence="2" id="KW-0479">Metal-binding</keyword>
<dbReference type="PANTHER" id="PTHR10071:SF281">
    <property type="entry name" value="BOX A-BINDING FACTOR-RELATED"/>
    <property type="match status" value="1"/>
</dbReference>
<dbReference type="GO" id="GO:0000978">
    <property type="term" value="F:RNA polymerase II cis-regulatory region sequence-specific DNA binding"/>
    <property type="evidence" value="ECO:0007669"/>
    <property type="project" value="TreeGrafter"/>
</dbReference>
<feature type="domain" description="GATA-type" evidence="10">
    <location>
        <begin position="583"/>
        <end position="636"/>
    </location>
</feature>
<dbReference type="GO" id="GO:0005634">
    <property type="term" value="C:nucleus"/>
    <property type="evidence" value="ECO:0007669"/>
    <property type="project" value="UniProtKB-SubCell"/>
</dbReference>
<feature type="compositionally biased region" description="Basic residues" evidence="9">
    <location>
        <begin position="635"/>
        <end position="651"/>
    </location>
</feature>
<dbReference type="SMART" id="SM00401">
    <property type="entry name" value="ZnF_GATA"/>
    <property type="match status" value="1"/>
</dbReference>
<feature type="compositionally biased region" description="Basic and acidic residues" evidence="9">
    <location>
        <begin position="652"/>
        <end position="663"/>
    </location>
</feature>
<dbReference type="Pfam" id="PF07776">
    <property type="entry name" value="zf-AD"/>
    <property type="match status" value="1"/>
</dbReference>
<dbReference type="GO" id="GO:0000122">
    <property type="term" value="P:negative regulation of transcription by RNA polymerase II"/>
    <property type="evidence" value="ECO:0007669"/>
    <property type="project" value="TreeGrafter"/>
</dbReference>
<feature type="region of interest" description="Disordered" evidence="9">
    <location>
        <begin position="505"/>
        <end position="529"/>
    </location>
</feature>
<keyword evidence="6" id="KW-0804">Transcription</keyword>
<dbReference type="PRINTS" id="PR00619">
    <property type="entry name" value="GATAZNFINGER"/>
</dbReference>
<accession>A0A7G3ACY1</accession>
<proteinExistence type="predicted"/>
<feature type="region of interest" description="Disordered" evidence="9">
    <location>
        <begin position="290"/>
        <end position="327"/>
    </location>
</feature>
<dbReference type="VEuPathDB" id="VectorBase:LLONM1_010282"/>
<keyword evidence="4" id="KW-0862">Zinc</keyword>
<dbReference type="PROSITE" id="PS50114">
    <property type="entry name" value="GATA_ZN_FINGER_2"/>
    <property type="match status" value="1"/>
</dbReference>
<dbReference type="GO" id="GO:0045944">
    <property type="term" value="P:positive regulation of transcription by RNA polymerase II"/>
    <property type="evidence" value="ECO:0007669"/>
    <property type="project" value="TreeGrafter"/>
</dbReference>
<dbReference type="PROSITE" id="PS00344">
    <property type="entry name" value="GATA_ZN_FINGER_1"/>
    <property type="match status" value="1"/>
</dbReference>